<dbReference type="Proteomes" id="UP001162480">
    <property type="component" value="Chromosome 29"/>
</dbReference>
<sequence>MACMRIEPAHLNLANLLHEVEAEISRLENICGDKYNSSIVSYKCLKEDQISDGVQRCIKIGVKTSNHLLATPESKRDACLRMKKTSDCVEKYSGRCGSLATAFVGELVEKYLRSNRMKLECDGHGRVTPTLRKHSESTTAVNFCTEAYIEKKFRKCVKLLHPDVSLGQIINITGPTWTENQINTMCKNLPLYKPCPARIFESCDIPKMRMLGKVTNTILEYICREGFRIYLRVFTCLQTDDSTRSIIQHCIRHASSVNTKEFYFGGEYNEEKICKYNNDMTYYGNHIAHICGNQAKEFLVELVGRTINPYRTLVKCNNYNTGAIVGITVGCLVFVTVGLSIRYARRKQLFAHFPRVECLNTATVRGTSL</sequence>
<evidence type="ECO:0000313" key="2">
    <source>
        <dbReference type="EMBL" id="CAI9744148.1"/>
    </source>
</evidence>
<keyword evidence="3" id="KW-1185">Reference proteome</keyword>
<keyword evidence="1" id="KW-0472">Membrane</keyword>
<feature type="transmembrane region" description="Helical" evidence="1">
    <location>
        <begin position="319"/>
        <end position="341"/>
    </location>
</feature>
<reference evidence="2" key="1">
    <citation type="submission" date="2023-08" db="EMBL/GenBank/DDBJ databases">
        <authorList>
            <person name="Alioto T."/>
            <person name="Alioto T."/>
            <person name="Gomez Garrido J."/>
        </authorList>
    </citation>
    <scope>NUCLEOTIDE SEQUENCE</scope>
</reference>
<evidence type="ECO:0000256" key="1">
    <source>
        <dbReference type="SAM" id="Phobius"/>
    </source>
</evidence>
<evidence type="ECO:0000313" key="3">
    <source>
        <dbReference type="Proteomes" id="UP001162480"/>
    </source>
</evidence>
<dbReference type="EMBL" id="OX597842">
    <property type="protein sequence ID" value="CAI9744148.1"/>
    <property type="molecule type" value="Genomic_DNA"/>
</dbReference>
<gene>
    <name evidence="2" type="ORF">OCTVUL_1B000648</name>
</gene>
<accession>A0AA36C1P0</accession>
<keyword evidence="1" id="KW-1133">Transmembrane helix</keyword>
<keyword evidence="1" id="KW-0812">Transmembrane</keyword>
<proteinExistence type="predicted"/>
<protein>
    <submittedName>
        <fullName evidence="2">Uncharacterized protein</fullName>
    </submittedName>
</protein>
<dbReference type="AlphaFoldDB" id="A0AA36C1P0"/>
<name>A0AA36C1P0_OCTVU</name>
<organism evidence="2 3">
    <name type="scientific">Octopus vulgaris</name>
    <name type="common">Common octopus</name>
    <dbReference type="NCBI Taxonomy" id="6645"/>
    <lineage>
        <taxon>Eukaryota</taxon>
        <taxon>Metazoa</taxon>
        <taxon>Spiralia</taxon>
        <taxon>Lophotrochozoa</taxon>
        <taxon>Mollusca</taxon>
        <taxon>Cephalopoda</taxon>
        <taxon>Coleoidea</taxon>
        <taxon>Octopodiformes</taxon>
        <taxon>Octopoda</taxon>
        <taxon>Incirrata</taxon>
        <taxon>Octopodidae</taxon>
        <taxon>Octopus</taxon>
    </lineage>
</organism>